<dbReference type="Proteomes" id="UP000241238">
    <property type="component" value="Chromosome"/>
</dbReference>
<keyword evidence="2" id="KW-1185">Reference proteome</keyword>
<name>A0ABM6U5W0_FUSVA</name>
<organism evidence="1 2">
    <name type="scientific">Fusobacterium varium ATCC 27725</name>
    <dbReference type="NCBI Taxonomy" id="469618"/>
    <lineage>
        <taxon>Bacteria</taxon>
        <taxon>Fusobacteriati</taxon>
        <taxon>Fusobacteriota</taxon>
        <taxon>Fusobacteriia</taxon>
        <taxon>Fusobacteriales</taxon>
        <taxon>Fusobacteriaceae</taxon>
        <taxon>Fusobacterium</taxon>
    </lineage>
</organism>
<dbReference type="RefSeq" id="WP_005948115.1">
    <property type="nucleotide sequence ID" value="NZ_CP028103.1"/>
</dbReference>
<evidence type="ECO:0000313" key="1">
    <source>
        <dbReference type="EMBL" id="AVQ31766.1"/>
    </source>
</evidence>
<dbReference type="EMBL" id="CP028103">
    <property type="protein sequence ID" value="AVQ31766.1"/>
    <property type="molecule type" value="Genomic_DNA"/>
</dbReference>
<evidence type="ECO:0000313" key="2">
    <source>
        <dbReference type="Proteomes" id="UP000241238"/>
    </source>
</evidence>
<reference evidence="2" key="1">
    <citation type="journal article" date="2018" name="MSphere">
        <title>Fusobacterium Genomics Using MinION and Illumina Sequencing Enables Genome Completion and Correction.</title>
        <authorList>
            <person name="Todd S.M."/>
            <person name="Settlage R.E."/>
            <person name="Lahmers K.K."/>
            <person name="Slade D.J."/>
        </authorList>
    </citation>
    <scope>NUCLEOTIDE SEQUENCE [LARGE SCALE GENOMIC DNA]</scope>
    <source>
        <strain evidence="2">ATCC 27725</strain>
    </source>
</reference>
<dbReference type="GeneID" id="77468575"/>
<gene>
    <name evidence="1" type="ORF">C4N18_11280</name>
</gene>
<sequence length="159" mass="17984">MNRLVKYKIFKDEEIKNPVIVPLGPCKIKFNDSDIGNTLKSESTTLKIVPITEEIKTDESSEAKEEIELGRKITFETSLLFSNEIMTTLGINDTLSSLLKKGNLKIETLDGTASIELYNVSITIEPGYTFKSDKINIFKLKVKAYRDESGRDIKINFNN</sequence>
<proteinExistence type="predicted"/>
<accession>A0ABM6U5W0</accession>
<protein>
    <submittedName>
        <fullName evidence="1">Uncharacterized protein</fullName>
    </submittedName>
</protein>